<accession>A0A1G7TZE6</accession>
<evidence type="ECO:0000313" key="6">
    <source>
        <dbReference type="EMBL" id="SDG40702.1"/>
    </source>
</evidence>
<dbReference type="PROSITE" id="PS51635">
    <property type="entry name" value="PNPLA"/>
    <property type="match status" value="1"/>
</dbReference>
<evidence type="ECO:0000256" key="1">
    <source>
        <dbReference type="ARBA" id="ARBA00022801"/>
    </source>
</evidence>
<keyword evidence="7" id="KW-1185">Reference proteome</keyword>
<keyword evidence="3 4" id="KW-0443">Lipid metabolism</keyword>
<sequence>MGTIADPKIGIALGGGAARGLAHIPFIEAMDEMGLKPDIIAGTSIGALLGSGWAAGLKGSEIRQLAYDMLGNKNGLFGRLLSAQFRSVANVFREGVSIQLDPEKIFDLFTPEGMPETFEKLSIPFICVATDFKSWHQVPFSSGPLRPAVAGSLAVPSLFKPVTYHDTLLVDGGVVNPLPLDLVGPDSDILIGIDVNGDPRPWPEGKVPTMLDIGFGSAQIMMHQITAYAIAAYPPNLYFRPHHVNMGAHEYWRVREIVAAGDAEKDRFKRQLEREIEEFIASQRKIS</sequence>
<dbReference type="Pfam" id="PF01734">
    <property type="entry name" value="Patatin"/>
    <property type="match status" value="1"/>
</dbReference>
<dbReference type="InterPro" id="IPR002641">
    <property type="entry name" value="PNPLA_dom"/>
</dbReference>
<dbReference type="Proteomes" id="UP000199495">
    <property type="component" value="Unassembled WGS sequence"/>
</dbReference>
<dbReference type="EMBL" id="FNCS01000002">
    <property type="protein sequence ID" value="SDG40702.1"/>
    <property type="molecule type" value="Genomic_DNA"/>
</dbReference>
<dbReference type="RefSeq" id="WP_090593451.1">
    <property type="nucleotide sequence ID" value="NZ_FNCS01000002.1"/>
</dbReference>
<gene>
    <name evidence="6" type="ORF">SAMN04487974_102449</name>
</gene>
<dbReference type="Gene3D" id="3.40.1090.10">
    <property type="entry name" value="Cytosolic phospholipase A2 catalytic domain"/>
    <property type="match status" value="2"/>
</dbReference>
<dbReference type="InterPro" id="IPR016035">
    <property type="entry name" value="Acyl_Trfase/lysoPLipase"/>
</dbReference>
<dbReference type="OrthoDB" id="5290098at2"/>
<dbReference type="PANTHER" id="PTHR14226">
    <property type="entry name" value="NEUROPATHY TARGET ESTERASE/SWISS CHEESE D.MELANOGASTER"/>
    <property type="match status" value="1"/>
</dbReference>
<evidence type="ECO:0000256" key="3">
    <source>
        <dbReference type="ARBA" id="ARBA00023098"/>
    </source>
</evidence>
<feature type="short sequence motif" description="DGA/G" evidence="4">
    <location>
        <begin position="171"/>
        <end position="173"/>
    </location>
</feature>
<evidence type="ECO:0000256" key="4">
    <source>
        <dbReference type="PROSITE-ProRule" id="PRU01161"/>
    </source>
</evidence>
<evidence type="ECO:0000256" key="2">
    <source>
        <dbReference type="ARBA" id="ARBA00022963"/>
    </source>
</evidence>
<dbReference type="SUPFAM" id="SSF52151">
    <property type="entry name" value="FabD/lysophospholipase-like"/>
    <property type="match status" value="1"/>
</dbReference>
<comment type="caution">
    <text evidence="4">Lacks conserved residue(s) required for the propagation of feature annotation.</text>
</comment>
<organism evidence="6 7">
    <name type="scientific">Pelagibacterium luteolum</name>
    <dbReference type="NCBI Taxonomy" id="440168"/>
    <lineage>
        <taxon>Bacteria</taxon>
        <taxon>Pseudomonadati</taxon>
        <taxon>Pseudomonadota</taxon>
        <taxon>Alphaproteobacteria</taxon>
        <taxon>Hyphomicrobiales</taxon>
        <taxon>Devosiaceae</taxon>
        <taxon>Pelagibacterium</taxon>
    </lineage>
</organism>
<keyword evidence="2 4" id="KW-0442">Lipid degradation</keyword>
<evidence type="ECO:0000313" key="7">
    <source>
        <dbReference type="Proteomes" id="UP000199495"/>
    </source>
</evidence>
<feature type="active site" description="Proton acceptor" evidence="4">
    <location>
        <position position="171"/>
    </location>
</feature>
<feature type="active site" description="Nucleophile" evidence="4">
    <location>
        <position position="44"/>
    </location>
</feature>
<protein>
    <submittedName>
        <fullName evidence="6">NTE family protein</fullName>
    </submittedName>
</protein>
<keyword evidence="1 4" id="KW-0378">Hydrolase</keyword>
<dbReference type="AlphaFoldDB" id="A0A1G7TZE6"/>
<dbReference type="STRING" id="440168.SAMN04487974_102449"/>
<evidence type="ECO:0000259" key="5">
    <source>
        <dbReference type="PROSITE" id="PS51635"/>
    </source>
</evidence>
<dbReference type="InterPro" id="IPR050301">
    <property type="entry name" value="NTE"/>
</dbReference>
<dbReference type="GO" id="GO:0016042">
    <property type="term" value="P:lipid catabolic process"/>
    <property type="evidence" value="ECO:0007669"/>
    <property type="project" value="UniProtKB-UniRule"/>
</dbReference>
<feature type="short sequence motif" description="GXSXG" evidence="4">
    <location>
        <begin position="42"/>
        <end position="46"/>
    </location>
</feature>
<reference evidence="6 7" key="1">
    <citation type="submission" date="2016-10" db="EMBL/GenBank/DDBJ databases">
        <authorList>
            <person name="de Groot N.N."/>
        </authorList>
    </citation>
    <scope>NUCLEOTIDE SEQUENCE [LARGE SCALE GENOMIC DNA]</scope>
    <source>
        <strain evidence="6 7">CGMCC 1.10267</strain>
    </source>
</reference>
<feature type="domain" description="PNPLA" evidence="5">
    <location>
        <begin position="11"/>
        <end position="184"/>
    </location>
</feature>
<name>A0A1G7TZE6_9HYPH</name>
<proteinExistence type="predicted"/>
<dbReference type="GO" id="GO:0016787">
    <property type="term" value="F:hydrolase activity"/>
    <property type="evidence" value="ECO:0007669"/>
    <property type="project" value="UniProtKB-UniRule"/>
</dbReference>
<dbReference type="PANTHER" id="PTHR14226:SF29">
    <property type="entry name" value="NEUROPATHY TARGET ESTERASE SWS"/>
    <property type="match status" value="1"/>
</dbReference>